<keyword evidence="4" id="KW-0521">NADP</keyword>
<dbReference type="InterPro" id="IPR011032">
    <property type="entry name" value="GroES-like_sf"/>
</dbReference>
<comment type="caution">
    <text evidence="8">The sequence shown here is derived from an EMBL/GenBank/DDBJ whole genome shotgun (WGS) entry which is preliminary data.</text>
</comment>
<dbReference type="Pfam" id="PF13602">
    <property type="entry name" value="ADH_zinc_N_2"/>
    <property type="match status" value="1"/>
</dbReference>
<proteinExistence type="inferred from homology"/>
<dbReference type="Gene3D" id="3.40.50.720">
    <property type="entry name" value="NAD(P)-binding Rossmann-like Domain"/>
    <property type="match status" value="1"/>
</dbReference>
<dbReference type="GO" id="GO:0005737">
    <property type="term" value="C:cytoplasm"/>
    <property type="evidence" value="ECO:0007669"/>
    <property type="project" value="UniProtKB-SubCell"/>
</dbReference>
<dbReference type="PANTHER" id="PTHR44154:SF1">
    <property type="entry name" value="QUINONE OXIDOREDUCTASE"/>
    <property type="match status" value="1"/>
</dbReference>
<dbReference type="SUPFAM" id="SSF51735">
    <property type="entry name" value="NAD(P)-binding Rossmann-fold domains"/>
    <property type="match status" value="1"/>
</dbReference>
<dbReference type="EMBL" id="LRDC01000039">
    <property type="protein sequence ID" value="KVX00701.1"/>
    <property type="molecule type" value="Genomic_DNA"/>
</dbReference>
<dbReference type="RefSeq" id="WP_059746809.1">
    <property type="nucleotide sequence ID" value="NZ_LRDC01000039.1"/>
</dbReference>
<sequence length="335" mass="37351">MNAIGYQQNLPVHDPLSLQDIQLDMPVAQDRDILVEVKAVSVNPADFKIRQDMPAPEGEWKILGFDAAGIVKSVGENVSLFKPGDKVWYAGDVTRSGSNAQYQLVDERIVGHMPKNLSFDEAAALPLTAITAWELLFDRLKVDKDNANKRILVIGAAGGVGSIMVQLLKQLTQLEIIATASRAETVSWLQDLGADHIINHRYKLSEQFAEKQLPLVDYVVSLNNTSEHLMEIEKVIKPQGQFALIDDPESLDIMPFKMKCISVHWEMMFTRSLFKTDDMQAQHQLLNDVAKLIDSGQIKTTVGEHYGVINAANLRRAHERLETQQAKGKIVLAGF</sequence>
<keyword evidence="3" id="KW-0963">Cytoplasm</keyword>
<dbReference type="PANTHER" id="PTHR44154">
    <property type="entry name" value="QUINONE OXIDOREDUCTASE"/>
    <property type="match status" value="1"/>
</dbReference>
<evidence type="ECO:0000256" key="6">
    <source>
        <dbReference type="RuleBase" id="RU364000"/>
    </source>
</evidence>
<evidence type="ECO:0000256" key="3">
    <source>
        <dbReference type="ARBA" id="ARBA00022490"/>
    </source>
</evidence>
<keyword evidence="5" id="KW-0694">RNA-binding</keyword>
<reference evidence="8 9" key="1">
    <citation type="submission" date="2016-01" db="EMBL/GenBank/DDBJ databases">
        <title>Draft genome of the antarctic isolate Shewanella frigidimarina Ag06-30.</title>
        <authorList>
            <person name="Parmeciano Di Noto G."/>
            <person name="Vazquez S."/>
            <person name="Mac Cormack W."/>
            <person name="Iriarte A."/>
            <person name="Quiroga C."/>
        </authorList>
    </citation>
    <scope>NUCLEOTIDE SEQUENCE [LARGE SCALE GENOMIC DNA]</scope>
    <source>
        <strain evidence="8 9">Ag06-30</strain>
    </source>
</reference>
<dbReference type="GO" id="GO:0008270">
    <property type="term" value="F:zinc ion binding"/>
    <property type="evidence" value="ECO:0007669"/>
    <property type="project" value="InterPro"/>
</dbReference>
<evidence type="ECO:0000256" key="1">
    <source>
        <dbReference type="ARBA" id="ARBA00004496"/>
    </source>
</evidence>
<dbReference type="InterPro" id="IPR014182">
    <property type="entry name" value="ADH_Zn_typ-1"/>
</dbReference>
<dbReference type="GO" id="GO:0016491">
    <property type="term" value="F:oxidoreductase activity"/>
    <property type="evidence" value="ECO:0007669"/>
    <property type="project" value="UniProtKB-KW"/>
</dbReference>
<comment type="subunit">
    <text evidence="2">Homotetramer.</text>
</comment>
<gene>
    <name evidence="8" type="ORF">AWJ07_20235</name>
</gene>
<dbReference type="InterPro" id="IPR013154">
    <property type="entry name" value="ADH-like_N"/>
</dbReference>
<dbReference type="PROSITE" id="PS01162">
    <property type="entry name" value="QOR_ZETA_CRYSTAL"/>
    <property type="match status" value="1"/>
</dbReference>
<evidence type="ECO:0000256" key="2">
    <source>
        <dbReference type="ARBA" id="ARBA00011881"/>
    </source>
</evidence>
<dbReference type="InterPro" id="IPR051603">
    <property type="entry name" value="Zinc-ADH_QOR/CCCR"/>
</dbReference>
<dbReference type="Proteomes" id="UP000055702">
    <property type="component" value="Unassembled WGS sequence"/>
</dbReference>
<protein>
    <recommendedName>
        <fullName evidence="6">Zinc-type alcohol dehydrogenase-like protein</fullName>
    </recommendedName>
</protein>
<dbReference type="InterPro" id="IPR002364">
    <property type="entry name" value="Quin_OxRdtase/zeta-crystal_CS"/>
</dbReference>
<evidence type="ECO:0000256" key="4">
    <source>
        <dbReference type="ARBA" id="ARBA00022857"/>
    </source>
</evidence>
<dbReference type="GO" id="GO:0003723">
    <property type="term" value="F:RNA binding"/>
    <property type="evidence" value="ECO:0007669"/>
    <property type="project" value="UniProtKB-KW"/>
</dbReference>
<dbReference type="AlphaFoldDB" id="A0A106BY15"/>
<keyword evidence="6" id="KW-0560">Oxidoreductase</keyword>
<dbReference type="InterPro" id="IPR036291">
    <property type="entry name" value="NAD(P)-bd_dom_sf"/>
</dbReference>
<dbReference type="SMART" id="SM00829">
    <property type="entry name" value="PKS_ER"/>
    <property type="match status" value="1"/>
</dbReference>
<evidence type="ECO:0000259" key="7">
    <source>
        <dbReference type="SMART" id="SM00829"/>
    </source>
</evidence>
<organism evidence="8">
    <name type="scientific">Shewanella frigidimarina</name>
    <dbReference type="NCBI Taxonomy" id="56812"/>
    <lineage>
        <taxon>Bacteria</taxon>
        <taxon>Pseudomonadati</taxon>
        <taxon>Pseudomonadota</taxon>
        <taxon>Gammaproteobacteria</taxon>
        <taxon>Alteromonadales</taxon>
        <taxon>Shewanellaceae</taxon>
        <taxon>Shewanella</taxon>
    </lineage>
</organism>
<dbReference type="Gene3D" id="3.90.180.10">
    <property type="entry name" value="Medium-chain alcohol dehydrogenases, catalytic domain"/>
    <property type="match status" value="1"/>
</dbReference>
<comment type="subcellular location">
    <subcellularLocation>
        <location evidence="1">Cytoplasm</location>
    </subcellularLocation>
</comment>
<comment type="similarity">
    <text evidence="6">Belongs to the zinc-containing alcohol dehydrogenase family. Quinone oxidoreductase subfamily.</text>
</comment>
<dbReference type="SUPFAM" id="SSF50129">
    <property type="entry name" value="GroES-like"/>
    <property type="match status" value="1"/>
</dbReference>
<evidence type="ECO:0000256" key="5">
    <source>
        <dbReference type="ARBA" id="ARBA00022884"/>
    </source>
</evidence>
<accession>A0A106BY15</accession>
<keyword evidence="6" id="KW-0479">Metal-binding</keyword>
<dbReference type="InterPro" id="IPR020843">
    <property type="entry name" value="ER"/>
</dbReference>
<dbReference type="Pfam" id="PF08240">
    <property type="entry name" value="ADH_N"/>
    <property type="match status" value="1"/>
</dbReference>
<feature type="domain" description="Enoyl reductase (ER)" evidence="7">
    <location>
        <begin position="11"/>
        <end position="332"/>
    </location>
</feature>
<evidence type="ECO:0000313" key="8">
    <source>
        <dbReference type="EMBL" id="KVX00701.1"/>
    </source>
</evidence>
<name>A0A106BY15_SHEFR</name>
<evidence type="ECO:0000313" key="9">
    <source>
        <dbReference type="Proteomes" id="UP000055702"/>
    </source>
</evidence>
<dbReference type="CDD" id="cd08252">
    <property type="entry name" value="AL_MDR"/>
    <property type="match status" value="1"/>
</dbReference>
<dbReference type="NCBIfam" id="TIGR02817">
    <property type="entry name" value="adh_fam_1"/>
    <property type="match status" value="1"/>
</dbReference>
<keyword evidence="6" id="KW-0862">Zinc</keyword>